<protein>
    <recommendedName>
        <fullName evidence="1">Large ribosomal subunit protein mL59 domain-containing protein</fullName>
    </recommendedName>
</protein>
<dbReference type="EMBL" id="KN840535">
    <property type="protein sequence ID" value="KIP05724.1"/>
    <property type="molecule type" value="Genomic_DNA"/>
</dbReference>
<dbReference type="OrthoDB" id="18529at2759"/>
<dbReference type="InterPro" id="IPR040922">
    <property type="entry name" value="Ribosomal_mL59_dom"/>
</dbReference>
<organism evidence="2 3">
    <name type="scientific">Phlebiopsis gigantea (strain 11061_1 CR5-6)</name>
    <name type="common">White-rot fungus</name>
    <name type="synonym">Peniophora gigantea</name>
    <dbReference type="NCBI Taxonomy" id="745531"/>
    <lineage>
        <taxon>Eukaryota</taxon>
        <taxon>Fungi</taxon>
        <taxon>Dikarya</taxon>
        <taxon>Basidiomycota</taxon>
        <taxon>Agaricomycotina</taxon>
        <taxon>Agaricomycetes</taxon>
        <taxon>Polyporales</taxon>
        <taxon>Phanerochaetaceae</taxon>
        <taxon>Phlebiopsis</taxon>
    </lineage>
</organism>
<keyword evidence="3" id="KW-1185">Reference proteome</keyword>
<dbReference type="AlphaFoldDB" id="A0A0C3NL18"/>
<evidence type="ECO:0000313" key="2">
    <source>
        <dbReference type="EMBL" id="KIP05724.1"/>
    </source>
</evidence>
<name>A0A0C3NL18_PHLG1</name>
<dbReference type="InterPro" id="IPR037507">
    <property type="entry name" value="Ribosomal_mL59"/>
</dbReference>
<evidence type="ECO:0000313" key="3">
    <source>
        <dbReference type="Proteomes" id="UP000053257"/>
    </source>
</evidence>
<dbReference type="GO" id="GO:0003735">
    <property type="term" value="F:structural constituent of ribosome"/>
    <property type="evidence" value="ECO:0007669"/>
    <property type="project" value="InterPro"/>
</dbReference>
<dbReference type="Pfam" id="PF18126">
    <property type="entry name" value="Mitoc_mL59"/>
    <property type="match status" value="1"/>
</dbReference>
<dbReference type="PANTHER" id="PTHR28041:SF1">
    <property type="entry name" value="LARGE RIBOSOMAL SUBUNIT PROTEIN ML59"/>
    <property type="match status" value="1"/>
</dbReference>
<sequence length="196" mass="22182">MALRLVKHFRIREIGAALQETKPKTLTKATAVKVPNPFVPHKNPDTGRWAPPRYSRRRQAELVKAAKATNTLHLLPAGPKLGQAALLAAVQATPKSVRPTQAHKDAVWARHVSWTGKLGEKKVAGADIGNRLYAGRKRMFKGHKWQRTMEARVSRRRMLVKSMPQRIARFKATYRRRRPSPLARPKVLAKMAKLPF</sequence>
<feature type="domain" description="Large ribosomal subunit protein mL59" evidence="1">
    <location>
        <begin position="5"/>
        <end position="171"/>
    </location>
</feature>
<dbReference type="STRING" id="745531.A0A0C3NL18"/>
<dbReference type="GO" id="GO:0005762">
    <property type="term" value="C:mitochondrial large ribosomal subunit"/>
    <property type="evidence" value="ECO:0007669"/>
    <property type="project" value="InterPro"/>
</dbReference>
<evidence type="ECO:0000259" key="1">
    <source>
        <dbReference type="Pfam" id="PF18126"/>
    </source>
</evidence>
<gene>
    <name evidence="2" type="ORF">PHLGIDRAFT_119558</name>
</gene>
<proteinExistence type="predicted"/>
<dbReference type="HOGENOM" id="CLU_058283_0_0_1"/>
<reference evidence="2 3" key="1">
    <citation type="journal article" date="2014" name="PLoS Genet.">
        <title>Analysis of the Phlebiopsis gigantea genome, transcriptome and secretome provides insight into its pioneer colonization strategies of wood.</title>
        <authorList>
            <person name="Hori C."/>
            <person name="Ishida T."/>
            <person name="Igarashi K."/>
            <person name="Samejima M."/>
            <person name="Suzuki H."/>
            <person name="Master E."/>
            <person name="Ferreira P."/>
            <person name="Ruiz-Duenas F.J."/>
            <person name="Held B."/>
            <person name="Canessa P."/>
            <person name="Larrondo L.F."/>
            <person name="Schmoll M."/>
            <person name="Druzhinina I.S."/>
            <person name="Kubicek C.P."/>
            <person name="Gaskell J.A."/>
            <person name="Kersten P."/>
            <person name="St John F."/>
            <person name="Glasner J."/>
            <person name="Sabat G."/>
            <person name="Splinter BonDurant S."/>
            <person name="Syed K."/>
            <person name="Yadav J."/>
            <person name="Mgbeahuruike A.C."/>
            <person name="Kovalchuk A."/>
            <person name="Asiegbu F.O."/>
            <person name="Lackner G."/>
            <person name="Hoffmeister D."/>
            <person name="Rencoret J."/>
            <person name="Gutierrez A."/>
            <person name="Sun H."/>
            <person name="Lindquist E."/>
            <person name="Barry K."/>
            <person name="Riley R."/>
            <person name="Grigoriev I.V."/>
            <person name="Henrissat B."/>
            <person name="Kues U."/>
            <person name="Berka R.M."/>
            <person name="Martinez A.T."/>
            <person name="Covert S.F."/>
            <person name="Blanchette R.A."/>
            <person name="Cullen D."/>
        </authorList>
    </citation>
    <scope>NUCLEOTIDE SEQUENCE [LARGE SCALE GENOMIC DNA]</scope>
    <source>
        <strain evidence="2 3">11061_1 CR5-6</strain>
    </source>
</reference>
<dbReference type="Proteomes" id="UP000053257">
    <property type="component" value="Unassembled WGS sequence"/>
</dbReference>
<accession>A0A0C3NL18</accession>
<dbReference type="PANTHER" id="PTHR28041">
    <property type="entry name" value="54S RIBOSOMAL PROTEIN L25, MITOCHONDRIAL"/>
    <property type="match status" value="1"/>
</dbReference>